<keyword evidence="3" id="KW-1185">Reference proteome</keyword>
<dbReference type="EMBL" id="CP036433">
    <property type="protein sequence ID" value="QDU92460.1"/>
    <property type="molecule type" value="Genomic_DNA"/>
</dbReference>
<gene>
    <name evidence="2" type="ORF">Pla8534_02080</name>
</gene>
<evidence type="ECO:0000256" key="1">
    <source>
        <dbReference type="SAM" id="Phobius"/>
    </source>
</evidence>
<feature type="transmembrane region" description="Helical" evidence="1">
    <location>
        <begin position="33"/>
        <end position="54"/>
    </location>
</feature>
<dbReference type="Proteomes" id="UP000317648">
    <property type="component" value="Chromosome"/>
</dbReference>
<keyword evidence="1" id="KW-1133">Transmembrane helix</keyword>
<sequence>MQECLGARMAPLSTPSQLCRYARSCFLRSKSVTLLRAAVAAQGLFLVVALEWMLEGVGR</sequence>
<dbReference type="KEGG" id="lcre:Pla8534_02080"/>
<dbReference type="AlphaFoldDB" id="A0A518DKW3"/>
<evidence type="ECO:0000313" key="2">
    <source>
        <dbReference type="EMBL" id="QDU92460.1"/>
    </source>
</evidence>
<organism evidence="2 3">
    <name type="scientific">Lignipirellula cremea</name>
    <dbReference type="NCBI Taxonomy" id="2528010"/>
    <lineage>
        <taxon>Bacteria</taxon>
        <taxon>Pseudomonadati</taxon>
        <taxon>Planctomycetota</taxon>
        <taxon>Planctomycetia</taxon>
        <taxon>Pirellulales</taxon>
        <taxon>Pirellulaceae</taxon>
        <taxon>Lignipirellula</taxon>
    </lineage>
</organism>
<reference evidence="2 3" key="1">
    <citation type="submission" date="2019-02" db="EMBL/GenBank/DDBJ databases">
        <title>Deep-cultivation of Planctomycetes and their phenomic and genomic characterization uncovers novel biology.</title>
        <authorList>
            <person name="Wiegand S."/>
            <person name="Jogler M."/>
            <person name="Boedeker C."/>
            <person name="Pinto D."/>
            <person name="Vollmers J."/>
            <person name="Rivas-Marin E."/>
            <person name="Kohn T."/>
            <person name="Peeters S.H."/>
            <person name="Heuer A."/>
            <person name="Rast P."/>
            <person name="Oberbeckmann S."/>
            <person name="Bunk B."/>
            <person name="Jeske O."/>
            <person name="Meyerdierks A."/>
            <person name="Storesund J.E."/>
            <person name="Kallscheuer N."/>
            <person name="Luecker S."/>
            <person name="Lage O.M."/>
            <person name="Pohl T."/>
            <person name="Merkel B.J."/>
            <person name="Hornburger P."/>
            <person name="Mueller R.-W."/>
            <person name="Bruemmer F."/>
            <person name="Labrenz M."/>
            <person name="Spormann A.M."/>
            <person name="Op den Camp H."/>
            <person name="Overmann J."/>
            <person name="Amann R."/>
            <person name="Jetten M.S.M."/>
            <person name="Mascher T."/>
            <person name="Medema M.H."/>
            <person name="Devos D.P."/>
            <person name="Kaster A.-K."/>
            <person name="Ovreas L."/>
            <person name="Rohde M."/>
            <person name="Galperin M.Y."/>
            <person name="Jogler C."/>
        </authorList>
    </citation>
    <scope>NUCLEOTIDE SEQUENCE [LARGE SCALE GENOMIC DNA]</scope>
    <source>
        <strain evidence="2 3">Pla85_3_4</strain>
    </source>
</reference>
<proteinExistence type="predicted"/>
<accession>A0A518DKW3</accession>
<evidence type="ECO:0000313" key="3">
    <source>
        <dbReference type="Proteomes" id="UP000317648"/>
    </source>
</evidence>
<protein>
    <submittedName>
        <fullName evidence="2">Uncharacterized protein</fullName>
    </submittedName>
</protein>
<keyword evidence="1" id="KW-0472">Membrane</keyword>
<keyword evidence="1" id="KW-0812">Transmembrane</keyword>
<name>A0A518DKW3_9BACT</name>